<dbReference type="EMBL" id="LKEA01000003">
    <property type="protein sequence ID" value="ROW10624.1"/>
    <property type="molecule type" value="Genomic_DNA"/>
</dbReference>
<evidence type="ECO:0000313" key="2">
    <source>
        <dbReference type="Proteomes" id="UP000283895"/>
    </source>
</evidence>
<dbReference type="Gene3D" id="1.25.40.10">
    <property type="entry name" value="Tetratricopeptide repeat domain"/>
    <property type="match status" value="1"/>
</dbReference>
<dbReference type="InterPro" id="IPR011990">
    <property type="entry name" value="TPR-like_helical_dom_sf"/>
</dbReference>
<dbReference type="SUPFAM" id="SSF48452">
    <property type="entry name" value="TPR-like"/>
    <property type="match status" value="1"/>
</dbReference>
<evidence type="ECO:0008006" key="3">
    <source>
        <dbReference type="Google" id="ProtNLM"/>
    </source>
</evidence>
<protein>
    <recommendedName>
        <fullName evidence="3">MalT-like TPR region domain-containing protein</fullName>
    </recommendedName>
</protein>
<dbReference type="AlphaFoldDB" id="A0A423X3Z5"/>
<gene>
    <name evidence="1" type="ORF">VMCG_02057</name>
</gene>
<proteinExistence type="predicted"/>
<evidence type="ECO:0000313" key="1">
    <source>
        <dbReference type="EMBL" id="ROW10624.1"/>
    </source>
</evidence>
<dbReference type="Proteomes" id="UP000283895">
    <property type="component" value="Unassembled WGS sequence"/>
</dbReference>
<reference evidence="1 2" key="1">
    <citation type="submission" date="2015-09" db="EMBL/GenBank/DDBJ databases">
        <title>Host preference determinants of Valsa canker pathogens revealed by comparative genomics.</title>
        <authorList>
            <person name="Yin Z."/>
            <person name="Huang L."/>
        </authorList>
    </citation>
    <scope>NUCLEOTIDE SEQUENCE [LARGE SCALE GENOMIC DNA]</scope>
    <source>
        <strain evidence="1 2">03-1</strain>
    </source>
</reference>
<sequence length="279" mass="31565">MAMSACLHPDSVPTEIFTLTPEELYLFEKYQFHTGRWMVKEALQLCYEAGRIDTSTGWPADWALPRLSASLYLQLGSIEYESHTDGHGLKEFMESKDIRQQLINYWNDDYDVRMMQVCQSNVSVALMAEGRPDEAVAILEEIYDKADAKVKTTVVYTNSVLNLGLALGMTGHHEEAIAKLEEATRVISENFGENGAEMATKFYVEALRILQNVDPTSRAIARTARQLQLVLEATGHTAIALETERLVHWCLSRHGLLQDGRNSGYSDRFFDTLVLFKFS</sequence>
<name>A0A423X3Z5_9PEZI</name>
<dbReference type="OrthoDB" id="5078652at2759"/>
<keyword evidence="2" id="KW-1185">Reference proteome</keyword>
<comment type="caution">
    <text evidence="1">The sequence shown here is derived from an EMBL/GenBank/DDBJ whole genome shotgun (WGS) entry which is preliminary data.</text>
</comment>
<organism evidence="1 2">
    <name type="scientific">Cytospora schulzeri</name>
    <dbReference type="NCBI Taxonomy" id="448051"/>
    <lineage>
        <taxon>Eukaryota</taxon>
        <taxon>Fungi</taxon>
        <taxon>Dikarya</taxon>
        <taxon>Ascomycota</taxon>
        <taxon>Pezizomycotina</taxon>
        <taxon>Sordariomycetes</taxon>
        <taxon>Sordariomycetidae</taxon>
        <taxon>Diaporthales</taxon>
        <taxon>Cytosporaceae</taxon>
        <taxon>Cytospora</taxon>
    </lineage>
</organism>
<accession>A0A423X3Z5</accession>